<feature type="compositionally biased region" description="Basic and acidic residues" evidence="1">
    <location>
        <begin position="220"/>
        <end position="231"/>
    </location>
</feature>
<evidence type="ECO:0000259" key="2">
    <source>
        <dbReference type="PROSITE" id="PS51480"/>
    </source>
</evidence>
<dbReference type="Pfam" id="PF02734">
    <property type="entry name" value="Dak2"/>
    <property type="match status" value="1"/>
</dbReference>
<dbReference type="InterPro" id="IPR048394">
    <property type="entry name" value="FakA-like_M"/>
</dbReference>
<dbReference type="Proteomes" id="UP000321484">
    <property type="component" value="Unassembled WGS sequence"/>
</dbReference>
<dbReference type="InterPro" id="IPR050270">
    <property type="entry name" value="DegV_domain_contain"/>
</dbReference>
<dbReference type="Gene3D" id="1.25.40.340">
    <property type="match status" value="1"/>
</dbReference>
<dbReference type="RefSeq" id="WP_052113966.1">
    <property type="nucleotide sequence ID" value="NZ_BJYK01000001.1"/>
</dbReference>
<proteinExistence type="predicted"/>
<dbReference type="InterPro" id="IPR036117">
    <property type="entry name" value="DhaL_dom_sf"/>
</dbReference>
<dbReference type="GO" id="GO:0004371">
    <property type="term" value="F:glycerone kinase activity"/>
    <property type="evidence" value="ECO:0007669"/>
    <property type="project" value="InterPro"/>
</dbReference>
<evidence type="ECO:0000313" key="4">
    <source>
        <dbReference type="Proteomes" id="UP000321484"/>
    </source>
</evidence>
<dbReference type="Pfam" id="PF21645">
    <property type="entry name" value="FakA-like_M"/>
    <property type="match status" value="1"/>
</dbReference>
<accession>A0A511YTF6</accession>
<dbReference type="PROSITE" id="PS51480">
    <property type="entry name" value="DHAL"/>
    <property type="match status" value="1"/>
</dbReference>
<dbReference type="InterPro" id="IPR033470">
    <property type="entry name" value="FakA-like_C"/>
</dbReference>
<protein>
    <submittedName>
        <fullName evidence="3">Dihydroxyacetone kinase</fullName>
    </submittedName>
</protein>
<dbReference type="PANTHER" id="PTHR33434">
    <property type="entry name" value="DEGV DOMAIN-CONTAINING PROTEIN DR_1986-RELATED"/>
    <property type="match status" value="1"/>
</dbReference>
<feature type="region of interest" description="Disordered" evidence="1">
    <location>
        <begin position="207"/>
        <end position="236"/>
    </location>
</feature>
<dbReference type="InterPro" id="IPR004007">
    <property type="entry name" value="DhaL_dom"/>
</dbReference>
<dbReference type="PANTHER" id="PTHR33434:SF4">
    <property type="entry name" value="PHOSPHATASE PROTEIN"/>
    <property type="match status" value="1"/>
</dbReference>
<keyword evidence="4" id="KW-1185">Reference proteome</keyword>
<dbReference type="SMART" id="SM01120">
    <property type="entry name" value="Dak2"/>
    <property type="match status" value="1"/>
</dbReference>
<dbReference type="EMBL" id="BJYK01000001">
    <property type="protein sequence ID" value="GEN78481.1"/>
    <property type="molecule type" value="Genomic_DNA"/>
</dbReference>
<dbReference type="AlphaFoldDB" id="A0A511YTF6"/>
<keyword evidence="3" id="KW-0808">Transferase</keyword>
<organism evidence="3 4">
    <name type="scientific">Actinotalea fermentans</name>
    <dbReference type="NCBI Taxonomy" id="43671"/>
    <lineage>
        <taxon>Bacteria</taxon>
        <taxon>Bacillati</taxon>
        <taxon>Actinomycetota</taxon>
        <taxon>Actinomycetes</taxon>
        <taxon>Micrococcales</taxon>
        <taxon>Cellulomonadaceae</taxon>
        <taxon>Actinotalea</taxon>
    </lineage>
</organism>
<dbReference type="SUPFAM" id="SSF101473">
    <property type="entry name" value="DhaL-like"/>
    <property type="match status" value="1"/>
</dbReference>
<evidence type="ECO:0000256" key="1">
    <source>
        <dbReference type="SAM" id="MobiDB-lite"/>
    </source>
</evidence>
<dbReference type="GO" id="GO:0006071">
    <property type="term" value="P:glycerol metabolic process"/>
    <property type="evidence" value="ECO:0007669"/>
    <property type="project" value="InterPro"/>
</dbReference>
<gene>
    <name evidence="3" type="ORF">AFE02nite_02150</name>
</gene>
<sequence>MAVTAVLDAEVLRTWADAAVRALGTHRGELDALNVFPVADSDTGTNLYLTLREGRLALGAGGPDAARLFARGALVGARGNSGVIVSQYLGALVRAMPATAVTGDALASGLQLAADAAYRAVARPVEGTVLSVARAVADGARAVGGGPLEVLEGGLAAGYDALGRTPAQLAALRAAGVLDAGGWGLLLVLGALAEALGGTAPTWAPGDVAGPAHAGGGAVDDAHHDHGHAEDGSCDTGRGGAFEVMFVVGGPGEPEGDDDVDGRLRTALAAVGDSVAVVGGDGLWQAHAHTDSPLAAVDAAAVAGLQATQVRVRHIARQAGVHGAHTPALGVVAVTGAAGLTADLARAGAVVVLVLPGQAAGAELVRAIDDTGAESVLVLAADGFVASAPEREGTRVRDGLDETQVVAGAATFAMLAGPGHGAEEIAAHVLAAVDGVRTAAADVGPDGDAGPVLSAARSLLAEPTALLTVLAPEDAPADLADRLHDVVGADVELVLLRTGLPGRRVLLGAEAANEPAGELS</sequence>
<comment type="caution">
    <text evidence="3">The sequence shown here is derived from an EMBL/GenBank/DDBJ whole genome shotgun (WGS) entry which is preliminary data.</text>
</comment>
<dbReference type="OrthoDB" id="9760324at2"/>
<evidence type="ECO:0000313" key="3">
    <source>
        <dbReference type="EMBL" id="GEN78481.1"/>
    </source>
</evidence>
<dbReference type="SMART" id="SM01121">
    <property type="entry name" value="Dak1_2"/>
    <property type="match status" value="1"/>
</dbReference>
<name>A0A511YTF6_9CELL</name>
<reference evidence="3 4" key="1">
    <citation type="submission" date="2019-07" db="EMBL/GenBank/DDBJ databases">
        <title>Whole genome shotgun sequence of Actinotalea fermentans NBRC 105374.</title>
        <authorList>
            <person name="Hosoyama A."/>
            <person name="Uohara A."/>
            <person name="Ohji S."/>
            <person name="Ichikawa N."/>
        </authorList>
    </citation>
    <scope>NUCLEOTIDE SEQUENCE [LARGE SCALE GENOMIC DNA]</scope>
    <source>
        <strain evidence="3 4">NBRC 105374</strain>
    </source>
</reference>
<feature type="domain" description="DhaL" evidence="2">
    <location>
        <begin position="10"/>
        <end position="194"/>
    </location>
</feature>
<keyword evidence="3" id="KW-0418">Kinase</keyword>